<reference evidence="3" key="1">
    <citation type="submission" date="2020-10" db="EMBL/GenBank/DDBJ databases">
        <authorList>
            <person name="Gilroy R."/>
        </authorList>
    </citation>
    <scope>NUCLEOTIDE SEQUENCE</scope>
    <source>
        <strain evidence="3">ChiBcec6-7307</strain>
    </source>
</reference>
<name>A0A9D1NY38_9FIRM</name>
<evidence type="ECO:0000313" key="4">
    <source>
        <dbReference type="Proteomes" id="UP000886889"/>
    </source>
</evidence>
<dbReference type="AlphaFoldDB" id="A0A9D1NY38"/>
<dbReference type="PANTHER" id="PTHR21666">
    <property type="entry name" value="PEPTIDASE-RELATED"/>
    <property type="match status" value="1"/>
</dbReference>
<evidence type="ECO:0000259" key="2">
    <source>
        <dbReference type="Pfam" id="PF01551"/>
    </source>
</evidence>
<proteinExistence type="predicted"/>
<sequence>MEKKDWKQKWKIKNSGTAFGLCLVGVAAFSVLFATGQVKQAQREKEQIAAEQLAQAEQTDDGILPEAPDQEGLAAARSLEEMSEGMEVSASDEVTARMEEEAEPVTETEPQTEAAQASAGENLQADTEAREAQSQDILPSLEFGETDTLTWPVAGSVVLDYSMDGSIYFPTLNQYKYNPALVIGAGTGSQVAAAAEGIVESIYTDDETGTTLTMDIGGGYQLTYGQLTDLVVSEGQLVEEGALIGCVAEPTKYYCVEGSNLFFEMTKDGVPVDPVLYLE</sequence>
<dbReference type="Pfam" id="PF01551">
    <property type="entry name" value="Peptidase_M23"/>
    <property type="match status" value="1"/>
</dbReference>
<dbReference type="InterPro" id="IPR016047">
    <property type="entry name" value="M23ase_b-sheet_dom"/>
</dbReference>
<evidence type="ECO:0000313" key="3">
    <source>
        <dbReference type="EMBL" id="HIV23208.1"/>
    </source>
</evidence>
<dbReference type="CDD" id="cd12797">
    <property type="entry name" value="M23_peptidase"/>
    <property type="match status" value="1"/>
</dbReference>
<comment type="caution">
    <text evidence="3">The sequence shown here is derived from an EMBL/GenBank/DDBJ whole genome shotgun (WGS) entry which is preliminary data.</text>
</comment>
<reference evidence="3" key="2">
    <citation type="journal article" date="2021" name="PeerJ">
        <title>Extensive microbial diversity within the chicken gut microbiome revealed by metagenomics and culture.</title>
        <authorList>
            <person name="Gilroy R."/>
            <person name="Ravi A."/>
            <person name="Getino M."/>
            <person name="Pursley I."/>
            <person name="Horton D.L."/>
            <person name="Alikhan N.F."/>
            <person name="Baker D."/>
            <person name="Gharbi K."/>
            <person name="Hall N."/>
            <person name="Watson M."/>
            <person name="Adriaenssens E.M."/>
            <person name="Foster-Nyarko E."/>
            <person name="Jarju S."/>
            <person name="Secka A."/>
            <person name="Antonio M."/>
            <person name="Oren A."/>
            <person name="Chaudhuri R.R."/>
            <person name="La Ragione R."/>
            <person name="Hildebrand F."/>
            <person name="Pallen M.J."/>
        </authorList>
    </citation>
    <scope>NUCLEOTIDE SEQUENCE</scope>
    <source>
        <strain evidence="3">ChiBcec6-7307</strain>
    </source>
</reference>
<evidence type="ECO:0000256" key="1">
    <source>
        <dbReference type="SAM" id="MobiDB-lite"/>
    </source>
</evidence>
<dbReference type="EMBL" id="DVOS01000040">
    <property type="protein sequence ID" value="HIV23208.1"/>
    <property type="molecule type" value="Genomic_DNA"/>
</dbReference>
<dbReference type="PANTHER" id="PTHR21666:SF270">
    <property type="entry name" value="MUREIN HYDROLASE ACTIVATOR ENVC"/>
    <property type="match status" value="1"/>
</dbReference>
<accession>A0A9D1NY38</accession>
<feature type="compositionally biased region" description="Low complexity" evidence="1">
    <location>
        <begin position="107"/>
        <end position="117"/>
    </location>
</feature>
<dbReference type="SUPFAM" id="SSF51261">
    <property type="entry name" value="Duplicated hybrid motif"/>
    <property type="match status" value="1"/>
</dbReference>
<dbReference type="InterPro" id="IPR011055">
    <property type="entry name" value="Dup_hybrid_motif"/>
</dbReference>
<gene>
    <name evidence="3" type="ORF">IAC80_04630</name>
</gene>
<feature type="region of interest" description="Disordered" evidence="1">
    <location>
        <begin position="51"/>
        <end position="134"/>
    </location>
</feature>
<organism evidence="3 4">
    <name type="scientific">Candidatus Merdiplasma excrementigallinarum</name>
    <dbReference type="NCBI Taxonomy" id="2840864"/>
    <lineage>
        <taxon>Bacteria</taxon>
        <taxon>Bacillati</taxon>
        <taxon>Bacillota</taxon>
        <taxon>Clostridia</taxon>
        <taxon>Lachnospirales</taxon>
        <taxon>Lachnospiraceae</taxon>
        <taxon>Lachnospiraceae incertae sedis</taxon>
        <taxon>Candidatus Merdiplasma</taxon>
    </lineage>
</organism>
<dbReference type="InterPro" id="IPR050570">
    <property type="entry name" value="Cell_wall_metabolism_enzyme"/>
</dbReference>
<dbReference type="Gene3D" id="2.70.70.10">
    <property type="entry name" value="Glucose Permease (Domain IIA)"/>
    <property type="match status" value="1"/>
</dbReference>
<feature type="domain" description="M23ase beta-sheet core" evidence="2">
    <location>
        <begin position="180"/>
        <end position="274"/>
    </location>
</feature>
<dbReference type="GO" id="GO:0004222">
    <property type="term" value="F:metalloendopeptidase activity"/>
    <property type="evidence" value="ECO:0007669"/>
    <property type="project" value="TreeGrafter"/>
</dbReference>
<protein>
    <submittedName>
        <fullName evidence="3">M23 family metallopeptidase</fullName>
    </submittedName>
</protein>
<dbReference type="Proteomes" id="UP000886889">
    <property type="component" value="Unassembled WGS sequence"/>
</dbReference>